<evidence type="ECO:0000313" key="5">
    <source>
        <dbReference type="Proteomes" id="UP000646911"/>
    </source>
</evidence>
<name>A0ABR6ZBY4_9BURK</name>
<evidence type="ECO:0000256" key="1">
    <source>
        <dbReference type="ARBA" id="ARBA00007261"/>
    </source>
</evidence>
<dbReference type="InterPro" id="IPR011765">
    <property type="entry name" value="Pept_M16_N"/>
</dbReference>
<feature type="domain" description="Peptidase M16 C-terminal" evidence="3">
    <location>
        <begin position="220"/>
        <end position="390"/>
    </location>
</feature>
<dbReference type="InterPro" id="IPR007863">
    <property type="entry name" value="Peptidase_M16_C"/>
</dbReference>
<feature type="domain" description="Peptidase M16 C-terminal" evidence="3">
    <location>
        <begin position="638"/>
        <end position="830"/>
    </location>
</feature>
<dbReference type="Pfam" id="PF00675">
    <property type="entry name" value="Peptidase_M16"/>
    <property type="match status" value="2"/>
</dbReference>
<dbReference type="Pfam" id="PF05193">
    <property type="entry name" value="Peptidase_M16_C"/>
    <property type="match status" value="2"/>
</dbReference>
<dbReference type="PANTHER" id="PTHR11851:SF49">
    <property type="entry name" value="MITOCHONDRIAL-PROCESSING PEPTIDASE SUBUNIT ALPHA"/>
    <property type="match status" value="1"/>
</dbReference>
<feature type="domain" description="Peptidase M16 N-terminal" evidence="2">
    <location>
        <begin position="67"/>
        <end position="201"/>
    </location>
</feature>
<gene>
    <name evidence="4" type="ORF">H8L47_16980</name>
</gene>
<comment type="caution">
    <text evidence="4">The sequence shown here is derived from an EMBL/GenBank/DDBJ whole genome shotgun (WGS) entry which is preliminary data.</text>
</comment>
<protein>
    <submittedName>
        <fullName evidence="4">Insulinase family protein</fullName>
    </submittedName>
</protein>
<sequence length="954" mass="106373">MTLALASIVYPAFAQNQGAATQAPAPAHKPAGKAQAGKDLLPFQATEKLLPNGLKIIIVPTGLPNLVSLQIPVQTGSRNEVEPGKSGFAHFFEHMMFRGTKEIPADKYKDILTATGARQNAYTSDDLTNYHTTFSKEDLETILRVEADRFQNLSYSEADFKTESRAVLGEYNKNSANPISKLFEVTRDTAFQKHTYKHTTMGFLKDIEDMPNQFAYSKIFFDRWYRPEYTTLIVAGDVDPKATITLIEKYWGKWQRGKMQAPVPVEPPANGPYYKHVPWPSSTLPYVTVSFHAPAFSVTNKEHAALRMLLSLSFGATSELYKRLQQDEQKVDQLFDYTPDNVDPGLATIAARVKKPEDVVYVRDAILKKIAVLSHAPLSGKELDDAKSALKYGVIRSLDNTDQIAGTLARFVHYKRSYATMNQFYQVIDSLTPADLQAAAKKYLVDEGMIISTLSSNALPAEIATLPKLASLIEKPDYSKYNVLVQASKLPQVRFKLVFNAGSAQDPAGKEGLARMTAAMIDNAGSKERKIDEVKKALFPMAASFSAQTDKEMTSFTGSVHKDKWQEYMRIAMPQLLEPGFREEDFRRIKDEQKNALLLDLKDNNEEEFAKERLQTKVFAGSAYAHPVLGTLKGIEAITLDDVKQFWKQAYTSGALNVGISGDVNDEMVNALKQVVAKLPAGKGLPAIAAPAGKATQGLDVEIIEKNTRATAISLGLPITVTRAHPDFVSLWVAKTWLGEHRASSSHLYQRIREIRGMNYGDYAYIEAFPGGMFQFFPTANRARQSQLFEIWIRPVAPENAHMALRVAITELDKMVKQGLSKEQFEMTRAYLMKNVFMMTATQDQQLGYALDAQWHRTPEFTKMMRDKLATLTADEVNAAIKKHLSSENLSVVMIAKDAADLKEKLVADAFSPIKYNSDKPKDLLDEDQVIGKRKLNIKAESVNIIPASKVFAE</sequence>
<evidence type="ECO:0000259" key="2">
    <source>
        <dbReference type="Pfam" id="PF00675"/>
    </source>
</evidence>
<keyword evidence="5" id="KW-1185">Reference proteome</keyword>
<evidence type="ECO:0000313" key="4">
    <source>
        <dbReference type="EMBL" id="MBC3909253.1"/>
    </source>
</evidence>
<dbReference type="InterPro" id="IPR011249">
    <property type="entry name" value="Metalloenz_LuxS/M16"/>
</dbReference>
<dbReference type="Gene3D" id="3.30.830.10">
    <property type="entry name" value="Metalloenzyme, LuxS/M16 peptidase-like"/>
    <property type="match status" value="4"/>
</dbReference>
<comment type="similarity">
    <text evidence="1">Belongs to the peptidase M16 family.</text>
</comment>
<dbReference type="SUPFAM" id="SSF63411">
    <property type="entry name" value="LuxS/MPP-like metallohydrolase"/>
    <property type="match status" value="4"/>
</dbReference>
<dbReference type="PANTHER" id="PTHR11851">
    <property type="entry name" value="METALLOPROTEASE"/>
    <property type="match status" value="1"/>
</dbReference>
<proteinExistence type="inferred from homology"/>
<dbReference type="InterPro" id="IPR050361">
    <property type="entry name" value="MPP/UQCRC_Complex"/>
</dbReference>
<dbReference type="Proteomes" id="UP000646911">
    <property type="component" value="Unassembled WGS sequence"/>
</dbReference>
<evidence type="ECO:0000259" key="3">
    <source>
        <dbReference type="Pfam" id="PF05193"/>
    </source>
</evidence>
<accession>A0ABR6ZBY4</accession>
<reference evidence="4 5" key="1">
    <citation type="submission" date="2020-08" db="EMBL/GenBank/DDBJ databases">
        <title>Novel species isolated from subtropical streams in China.</title>
        <authorList>
            <person name="Lu H."/>
        </authorList>
    </citation>
    <scope>NUCLEOTIDE SEQUENCE [LARGE SCALE GENOMIC DNA]</scope>
    <source>
        <strain evidence="4 5">NL8W</strain>
    </source>
</reference>
<feature type="domain" description="Peptidase M16 N-terminal" evidence="2">
    <location>
        <begin position="486"/>
        <end position="631"/>
    </location>
</feature>
<organism evidence="4 5">
    <name type="scientific">Undibacterium umbellatum</name>
    <dbReference type="NCBI Taxonomy" id="2762300"/>
    <lineage>
        <taxon>Bacteria</taxon>
        <taxon>Pseudomonadati</taxon>
        <taxon>Pseudomonadota</taxon>
        <taxon>Betaproteobacteria</taxon>
        <taxon>Burkholderiales</taxon>
        <taxon>Oxalobacteraceae</taxon>
        <taxon>Undibacterium</taxon>
    </lineage>
</organism>
<dbReference type="EMBL" id="JACOFX010000009">
    <property type="protein sequence ID" value="MBC3909253.1"/>
    <property type="molecule type" value="Genomic_DNA"/>
</dbReference>